<feature type="region of interest" description="Disordered" evidence="2">
    <location>
        <begin position="523"/>
        <end position="551"/>
    </location>
</feature>
<dbReference type="Proteomes" id="UP000614601">
    <property type="component" value="Unassembled WGS sequence"/>
</dbReference>
<organism evidence="4 5">
    <name type="scientific">Bursaphelenchus okinawaensis</name>
    <dbReference type="NCBI Taxonomy" id="465554"/>
    <lineage>
        <taxon>Eukaryota</taxon>
        <taxon>Metazoa</taxon>
        <taxon>Ecdysozoa</taxon>
        <taxon>Nematoda</taxon>
        <taxon>Chromadorea</taxon>
        <taxon>Rhabditida</taxon>
        <taxon>Tylenchina</taxon>
        <taxon>Tylenchomorpha</taxon>
        <taxon>Aphelenchoidea</taxon>
        <taxon>Aphelenchoididae</taxon>
        <taxon>Bursaphelenchus</taxon>
    </lineage>
</organism>
<dbReference type="AlphaFoldDB" id="A0A811K2C4"/>
<feature type="region of interest" description="Disordered" evidence="2">
    <location>
        <begin position="572"/>
        <end position="660"/>
    </location>
</feature>
<feature type="compositionally biased region" description="Low complexity" evidence="2">
    <location>
        <begin position="240"/>
        <end position="271"/>
    </location>
</feature>
<keyword evidence="5" id="KW-1185">Reference proteome</keyword>
<feature type="region of interest" description="Disordered" evidence="2">
    <location>
        <begin position="1"/>
        <end position="69"/>
    </location>
</feature>
<dbReference type="EMBL" id="CAJFCW020000002">
    <property type="protein sequence ID" value="CAG9089464.1"/>
    <property type="molecule type" value="Genomic_DNA"/>
</dbReference>
<feature type="coiled-coil region" evidence="1">
    <location>
        <begin position="670"/>
        <end position="711"/>
    </location>
</feature>
<keyword evidence="1" id="KW-0175">Coiled coil</keyword>
<feature type="domain" description="BZIP" evidence="3">
    <location>
        <begin position="645"/>
        <end position="708"/>
    </location>
</feature>
<evidence type="ECO:0000313" key="5">
    <source>
        <dbReference type="Proteomes" id="UP000614601"/>
    </source>
</evidence>
<dbReference type="Proteomes" id="UP000783686">
    <property type="component" value="Unassembled WGS sequence"/>
</dbReference>
<evidence type="ECO:0000313" key="4">
    <source>
        <dbReference type="EMBL" id="CAD5209490.1"/>
    </source>
</evidence>
<dbReference type="PROSITE" id="PS50217">
    <property type="entry name" value="BZIP"/>
    <property type="match status" value="1"/>
</dbReference>
<dbReference type="InterPro" id="IPR046347">
    <property type="entry name" value="bZIP_sf"/>
</dbReference>
<evidence type="ECO:0000256" key="2">
    <source>
        <dbReference type="SAM" id="MobiDB-lite"/>
    </source>
</evidence>
<dbReference type="SUPFAM" id="SSF57959">
    <property type="entry name" value="Leucine zipper domain"/>
    <property type="match status" value="1"/>
</dbReference>
<evidence type="ECO:0000259" key="3">
    <source>
        <dbReference type="PROSITE" id="PS50217"/>
    </source>
</evidence>
<feature type="compositionally biased region" description="Polar residues" evidence="2">
    <location>
        <begin position="532"/>
        <end position="541"/>
    </location>
</feature>
<dbReference type="EMBL" id="CAJFDH010000002">
    <property type="protein sequence ID" value="CAD5209490.1"/>
    <property type="molecule type" value="Genomic_DNA"/>
</dbReference>
<sequence>MVGVELSSSRSTTPSSPASSPRSEKSKENDVNSGYCDSDIRTPQKLSSQWRKRCTSDDSSSESMKRRPFEEEIDQRLQALKQENHFLKSQLERSMDTVIVQGPKSVPKANGTAVPSNGTTMLSHGTAMPSNGTTIPSNGIPMSLNGTTMPSISTAMPLNGTTIPANGTNFMLSGTSSTIGANCHTGSDFEQNSNFSLKSSTVPSVPSVPLVTKSENLASDLIRPKPVPLQSDQYHFLTESGNGTTTNLNSTTNALNSPTNTLNGSTSTLNGPTSTGLSSTVNLTASTMNPTPHIQSTTTGPTSTQNAESGTSSILSALNGTNPTNSTSCIQSTNDFQQPNLCNLYNTLNTTPAFQHLASLLYPTAFDSASVYNNLFNGMSLNSLANLQAILQQQTQQQQAFSTFASATALTAPLEASQTSSQSLSDLVKEPINLLVQNPLFSAQNPAVSNTMRFDGLFPSSSKTEATDKPTDQPSGSLDNKSGDNKEIQNAEANFPVGASHILQRGPGNIQFLNHLPTAHEPRSSVLHHTDSIQSSSNWPLPTQPKVEPRPFNYESYQNLASILSNPSRLSPTVIESRTEKQSGLVERRSAKSSSPQLILSTSQKSDSDSLGSPHSTRSTTDSNRSQISPALHDGTSQGTSSKTNAKYQDRRRRNNEAAKRCRANRRAIFEMRSHRAQQLELENNNLRNEMVKLNSELEQLKAVIEANHRRLHV</sequence>
<dbReference type="InterPro" id="IPR004827">
    <property type="entry name" value="bZIP"/>
</dbReference>
<reference evidence="4" key="1">
    <citation type="submission" date="2020-09" db="EMBL/GenBank/DDBJ databases">
        <authorList>
            <person name="Kikuchi T."/>
        </authorList>
    </citation>
    <scope>NUCLEOTIDE SEQUENCE</scope>
    <source>
        <strain evidence="4">SH1</strain>
    </source>
</reference>
<feature type="coiled-coil region" evidence="1">
    <location>
        <begin position="70"/>
        <end position="97"/>
    </location>
</feature>
<dbReference type="Gene3D" id="1.20.5.170">
    <property type="match status" value="1"/>
</dbReference>
<dbReference type="CDD" id="cd14695">
    <property type="entry name" value="bZIP_HLF"/>
    <property type="match status" value="1"/>
</dbReference>
<dbReference type="SMART" id="SM00338">
    <property type="entry name" value="BRLZ"/>
    <property type="match status" value="1"/>
</dbReference>
<comment type="caution">
    <text evidence="4">The sequence shown here is derived from an EMBL/GenBank/DDBJ whole genome shotgun (WGS) entry which is preliminary data.</text>
</comment>
<feature type="compositionally biased region" description="Basic and acidic residues" evidence="2">
    <location>
        <begin position="577"/>
        <end position="590"/>
    </location>
</feature>
<protein>
    <recommendedName>
        <fullName evidence="3">BZIP domain-containing protein</fullName>
    </recommendedName>
</protein>
<name>A0A811K2C4_9BILA</name>
<feature type="compositionally biased region" description="Polar residues" evidence="2">
    <location>
        <begin position="272"/>
        <end position="309"/>
    </location>
</feature>
<gene>
    <name evidence="4" type="ORF">BOKJ2_LOCUS2713</name>
</gene>
<feature type="compositionally biased region" description="Low complexity" evidence="2">
    <location>
        <begin position="7"/>
        <end position="21"/>
    </location>
</feature>
<feature type="region of interest" description="Disordered" evidence="2">
    <location>
        <begin position="452"/>
        <end position="485"/>
    </location>
</feature>
<proteinExistence type="predicted"/>
<feature type="region of interest" description="Disordered" evidence="2">
    <location>
        <begin position="240"/>
        <end position="309"/>
    </location>
</feature>
<accession>A0A811K2C4</accession>
<dbReference type="Pfam" id="PF07716">
    <property type="entry name" value="bZIP_2"/>
    <property type="match status" value="1"/>
</dbReference>
<feature type="compositionally biased region" description="Polar residues" evidence="2">
    <location>
        <begin position="592"/>
        <end position="647"/>
    </location>
</feature>
<evidence type="ECO:0000256" key="1">
    <source>
        <dbReference type="SAM" id="Coils"/>
    </source>
</evidence>
<dbReference type="OrthoDB" id="6022300at2759"/>
<dbReference type="GO" id="GO:0003700">
    <property type="term" value="F:DNA-binding transcription factor activity"/>
    <property type="evidence" value="ECO:0007669"/>
    <property type="project" value="InterPro"/>
</dbReference>